<evidence type="ECO:0000256" key="7">
    <source>
        <dbReference type="ARBA" id="ARBA00023237"/>
    </source>
</evidence>
<dbReference type="InterPro" id="IPR051906">
    <property type="entry name" value="TolC-like"/>
</dbReference>
<dbReference type="InterPro" id="IPR003423">
    <property type="entry name" value="OMP_efflux"/>
</dbReference>
<evidence type="ECO:0000313" key="10">
    <source>
        <dbReference type="Proteomes" id="UP000285517"/>
    </source>
</evidence>
<dbReference type="AlphaFoldDB" id="A0A410G5G1"/>
<proteinExistence type="inferred from homology"/>
<keyword evidence="7" id="KW-0998">Cell outer membrane</keyword>
<dbReference type="EMBL" id="CP034951">
    <property type="protein sequence ID" value="QAA82499.1"/>
    <property type="molecule type" value="Genomic_DNA"/>
</dbReference>
<keyword evidence="3" id="KW-0813">Transport</keyword>
<evidence type="ECO:0000256" key="4">
    <source>
        <dbReference type="ARBA" id="ARBA00022452"/>
    </source>
</evidence>
<dbReference type="GO" id="GO:0009279">
    <property type="term" value="C:cell outer membrane"/>
    <property type="evidence" value="ECO:0007669"/>
    <property type="project" value="UniProtKB-SubCell"/>
</dbReference>
<dbReference type="GO" id="GO:1990281">
    <property type="term" value="C:efflux pump complex"/>
    <property type="evidence" value="ECO:0007669"/>
    <property type="project" value="TreeGrafter"/>
</dbReference>
<protein>
    <submittedName>
        <fullName evidence="9">TolC family protein</fullName>
    </submittedName>
</protein>
<keyword evidence="10" id="KW-1185">Reference proteome</keyword>
<sequence>MMNRILIFSFLLISTCCFSQERQSYSFSLEEAINFALDSNYTSINARRDIAKAIKQKWETTASGLPQIDGNISYNNNLKQPVTLIPAEFGGGESGTYIPLKFGTKQSANAVATLNQLIFDGSYLVGLKAAKTFLNYSENANEKTRLEVRKGVINSYGSVLLAEELVGIFEKNKTNLDKNLKETRAIFENGLTEEESVEQLEITLLDVETELSNARRSYAIAKQMLNLSLGIGVEIPVTLTDDLDELARQNVSLALMDASLSLDDNVDYKIANNLVSQRFLEMQLEKSKALPSLSAFVNYGTSANSETFSFFNGDQKWYQSSIFGVSMHIPIFSSGMRSASTQRHKIALDQAKTDLEQTKEQIRLNLTSARSNYQFAIDNLENSKKNLQLAERIEIKNQVKFTEGLSSSFDLRQAQTQLYTAQQMYFRAMLNVINEKANLETVLNIPELRIDHKNID</sequence>
<dbReference type="Gene3D" id="1.20.1600.10">
    <property type="entry name" value="Outer membrane efflux proteins (OEP)"/>
    <property type="match status" value="1"/>
</dbReference>
<keyword evidence="5" id="KW-0812">Transmembrane</keyword>
<evidence type="ECO:0000256" key="6">
    <source>
        <dbReference type="ARBA" id="ARBA00023136"/>
    </source>
</evidence>
<dbReference type="SUPFAM" id="SSF56954">
    <property type="entry name" value="Outer membrane efflux proteins (OEP)"/>
    <property type="match status" value="1"/>
</dbReference>
<dbReference type="GO" id="GO:0015562">
    <property type="term" value="F:efflux transmembrane transporter activity"/>
    <property type="evidence" value="ECO:0007669"/>
    <property type="project" value="InterPro"/>
</dbReference>
<evidence type="ECO:0000256" key="1">
    <source>
        <dbReference type="ARBA" id="ARBA00004442"/>
    </source>
</evidence>
<feature type="coiled-coil region" evidence="8">
    <location>
        <begin position="341"/>
        <end position="393"/>
    </location>
</feature>
<reference evidence="9 10" key="1">
    <citation type="submission" date="2019-01" db="EMBL/GenBank/DDBJ databases">
        <title>Complete genome sequencing of Aequorivita sp. H23M31.</title>
        <authorList>
            <person name="Bae J.-W."/>
        </authorList>
    </citation>
    <scope>NUCLEOTIDE SEQUENCE [LARGE SCALE GENOMIC DNA]</scope>
    <source>
        <strain evidence="9 10">H23M31</strain>
    </source>
</reference>
<dbReference type="PANTHER" id="PTHR30026:SF20">
    <property type="entry name" value="OUTER MEMBRANE PROTEIN TOLC"/>
    <property type="match status" value="1"/>
</dbReference>
<evidence type="ECO:0000256" key="3">
    <source>
        <dbReference type="ARBA" id="ARBA00022448"/>
    </source>
</evidence>
<accession>A0A410G5G1</accession>
<evidence type="ECO:0000256" key="2">
    <source>
        <dbReference type="ARBA" id="ARBA00007613"/>
    </source>
</evidence>
<evidence type="ECO:0000256" key="5">
    <source>
        <dbReference type="ARBA" id="ARBA00022692"/>
    </source>
</evidence>
<dbReference type="PANTHER" id="PTHR30026">
    <property type="entry name" value="OUTER MEMBRANE PROTEIN TOLC"/>
    <property type="match status" value="1"/>
</dbReference>
<evidence type="ECO:0000256" key="8">
    <source>
        <dbReference type="SAM" id="Coils"/>
    </source>
</evidence>
<dbReference type="RefSeq" id="WP_128250864.1">
    <property type="nucleotide sequence ID" value="NZ_CP034951.1"/>
</dbReference>
<keyword evidence="8" id="KW-0175">Coiled coil</keyword>
<evidence type="ECO:0000313" key="9">
    <source>
        <dbReference type="EMBL" id="QAA82499.1"/>
    </source>
</evidence>
<dbReference type="Pfam" id="PF02321">
    <property type="entry name" value="OEP"/>
    <property type="match status" value="2"/>
</dbReference>
<dbReference type="OrthoDB" id="367883at2"/>
<gene>
    <name evidence="9" type="ORF">EI546_12560</name>
</gene>
<comment type="similarity">
    <text evidence="2">Belongs to the outer membrane factor (OMF) (TC 1.B.17) family.</text>
</comment>
<dbReference type="KEGG" id="aev:EI546_12560"/>
<comment type="subcellular location">
    <subcellularLocation>
        <location evidence="1">Cell outer membrane</location>
    </subcellularLocation>
</comment>
<dbReference type="Proteomes" id="UP000285517">
    <property type="component" value="Chromosome"/>
</dbReference>
<dbReference type="GO" id="GO:0015288">
    <property type="term" value="F:porin activity"/>
    <property type="evidence" value="ECO:0007669"/>
    <property type="project" value="TreeGrafter"/>
</dbReference>
<keyword evidence="6" id="KW-0472">Membrane</keyword>
<name>A0A410G5G1_9FLAO</name>
<organism evidence="9 10">
    <name type="scientific">Aequorivita ciconiae</name>
    <dbReference type="NCBI Taxonomy" id="2494375"/>
    <lineage>
        <taxon>Bacteria</taxon>
        <taxon>Pseudomonadati</taxon>
        <taxon>Bacteroidota</taxon>
        <taxon>Flavobacteriia</taxon>
        <taxon>Flavobacteriales</taxon>
        <taxon>Flavobacteriaceae</taxon>
        <taxon>Aequorivita</taxon>
    </lineage>
</organism>
<keyword evidence="4" id="KW-1134">Transmembrane beta strand</keyword>